<dbReference type="SUPFAM" id="SSF47823">
    <property type="entry name" value="lambda integrase-like, N-terminal domain"/>
    <property type="match status" value="1"/>
</dbReference>
<dbReference type="SUPFAM" id="SSF56349">
    <property type="entry name" value="DNA breaking-rejoining enzymes"/>
    <property type="match status" value="1"/>
</dbReference>
<dbReference type="InterPro" id="IPR013762">
    <property type="entry name" value="Integrase-like_cat_sf"/>
</dbReference>
<dbReference type="GO" id="GO:0006310">
    <property type="term" value="P:DNA recombination"/>
    <property type="evidence" value="ECO:0007669"/>
    <property type="project" value="UniProtKB-KW"/>
</dbReference>
<evidence type="ECO:0000259" key="5">
    <source>
        <dbReference type="PROSITE" id="PS51898"/>
    </source>
</evidence>
<feature type="region of interest" description="Disordered" evidence="4">
    <location>
        <begin position="270"/>
        <end position="298"/>
    </location>
</feature>
<evidence type="ECO:0000313" key="8">
    <source>
        <dbReference type="Proteomes" id="UP000572680"/>
    </source>
</evidence>
<evidence type="ECO:0000313" key="7">
    <source>
        <dbReference type="EMBL" id="MBA8953003.1"/>
    </source>
</evidence>
<dbReference type="InterPro" id="IPR011010">
    <property type="entry name" value="DNA_brk_join_enz"/>
</dbReference>
<sequence length="393" mass="42828">MTNPDRPTTRDARVIVGTAAVPLAREAAQPHRQEDPFVQAVAVLPALPADAPGDRYGIRTLTAAWLRTLKSEATRRAYYGDLAGWLGYCDRTRLDPLAARRADVDDWSATMTVSTRTGGTRPPSTSTRARRLAAVSSWYTYLQSNEVTDRNPMRLVERPSSAEIAAAARRAPTLSPAETALLLDTCESRAVERDTEAAWRDAAVVALLFYTALRVSAITGADVTDLDSEAGYRILWHGLKGRGPHGRDYVRLDGELCRVLDAYLAVRARRSPDGAPPSGPLLVTTPHPYDPAKPGGKRLTQRDVTNILRRQAELAGLPAAARLTPHSGRRTVITTLLGNDVPLPKVQDLAGHADPRTTRRYDDTNHKLAASPVTDLTRILARHRTATGEPGPR</sequence>
<dbReference type="AlphaFoldDB" id="A0A7W3LRM0"/>
<evidence type="ECO:0000256" key="1">
    <source>
        <dbReference type="ARBA" id="ARBA00023125"/>
    </source>
</evidence>
<evidence type="ECO:0000256" key="4">
    <source>
        <dbReference type="SAM" id="MobiDB-lite"/>
    </source>
</evidence>
<dbReference type="InterPro" id="IPR010998">
    <property type="entry name" value="Integrase_recombinase_N"/>
</dbReference>
<name>A0A7W3LRM0_ACTNM</name>
<comment type="caution">
    <text evidence="7">The sequence shown here is derived from an EMBL/GenBank/DDBJ whole genome shotgun (WGS) entry which is preliminary data.</text>
</comment>
<proteinExistence type="predicted"/>
<dbReference type="EMBL" id="JACJIA010000006">
    <property type="protein sequence ID" value="MBA8953003.1"/>
    <property type="molecule type" value="Genomic_DNA"/>
</dbReference>
<keyword evidence="8" id="KW-1185">Reference proteome</keyword>
<dbReference type="Gene3D" id="1.10.150.130">
    <property type="match status" value="1"/>
</dbReference>
<dbReference type="InterPro" id="IPR044068">
    <property type="entry name" value="CB"/>
</dbReference>
<accession>A0A7W3LRM0</accession>
<organism evidence="7 8">
    <name type="scientific">Actinomadura namibiensis</name>
    <dbReference type="NCBI Taxonomy" id="182080"/>
    <lineage>
        <taxon>Bacteria</taxon>
        <taxon>Bacillati</taxon>
        <taxon>Actinomycetota</taxon>
        <taxon>Actinomycetes</taxon>
        <taxon>Streptosporangiales</taxon>
        <taxon>Thermomonosporaceae</taxon>
        <taxon>Actinomadura</taxon>
    </lineage>
</organism>
<dbReference type="GO" id="GO:0015074">
    <property type="term" value="P:DNA integration"/>
    <property type="evidence" value="ECO:0007669"/>
    <property type="project" value="InterPro"/>
</dbReference>
<dbReference type="PROSITE" id="PS51900">
    <property type="entry name" value="CB"/>
    <property type="match status" value="1"/>
</dbReference>
<protein>
    <submittedName>
        <fullName evidence="7">Integrase</fullName>
    </submittedName>
</protein>
<keyword evidence="1 3" id="KW-0238">DNA-binding</keyword>
<dbReference type="PANTHER" id="PTHR30349">
    <property type="entry name" value="PHAGE INTEGRASE-RELATED"/>
    <property type="match status" value="1"/>
</dbReference>
<feature type="domain" description="Core-binding (CB)" evidence="6">
    <location>
        <begin position="56"/>
        <end position="143"/>
    </location>
</feature>
<evidence type="ECO:0000256" key="3">
    <source>
        <dbReference type="PROSITE-ProRule" id="PRU01248"/>
    </source>
</evidence>
<gene>
    <name evidence="7" type="ORF">HNR61_004653</name>
</gene>
<dbReference type="RefSeq" id="WP_182845261.1">
    <property type="nucleotide sequence ID" value="NZ_BAAALP010000036.1"/>
</dbReference>
<dbReference type="Proteomes" id="UP000572680">
    <property type="component" value="Unassembled WGS sequence"/>
</dbReference>
<evidence type="ECO:0000256" key="2">
    <source>
        <dbReference type="ARBA" id="ARBA00023172"/>
    </source>
</evidence>
<dbReference type="PROSITE" id="PS51898">
    <property type="entry name" value="TYR_RECOMBINASE"/>
    <property type="match status" value="1"/>
</dbReference>
<reference evidence="7 8" key="1">
    <citation type="submission" date="2020-08" db="EMBL/GenBank/DDBJ databases">
        <title>Genomic Encyclopedia of Type Strains, Phase IV (KMG-IV): sequencing the most valuable type-strain genomes for metagenomic binning, comparative biology and taxonomic classification.</title>
        <authorList>
            <person name="Goeker M."/>
        </authorList>
    </citation>
    <scope>NUCLEOTIDE SEQUENCE [LARGE SCALE GENOMIC DNA]</scope>
    <source>
        <strain evidence="7 8">DSM 44197</strain>
    </source>
</reference>
<dbReference type="GO" id="GO:0003677">
    <property type="term" value="F:DNA binding"/>
    <property type="evidence" value="ECO:0007669"/>
    <property type="project" value="UniProtKB-UniRule"/>
</dbReference>
<dbReference type="PANTHER" id="PTHR30349:SF81">
    <property type="entry name" value="TYROSINE RECOMBINASE XERC"/>
    <property type="match status" value="1"/>
</dbReference>
<dbReference type="InterPro" id="IPR002104">
    <property type="entry name" value="Integrase_catalytic"/>
</dbReference>
<dbReference type="Gene3D" id="1.10.443.10">
    <property type="entry name" value="Intergrase catalytic core"/>
    <property type="match status" value="1"/>
</dbReference>
<feature type="domain" description="Tyr recombinase" evidence="5">
    <location>
        <begin position="169"/>
        <end position="374"/>
    </location>
</feature>
<dbReference type="CDD" id="cd00397">
    <property type="entry name" value="DNA_BRE_C"/>
    <property type="match status" value="1"/>
</dbReference>
<dbReference type="Pfam" id="PF00589">
    <property type="entry name" value="Phage_integrase"/>
    <property type="match status" value="1"/>
</dbReference>
<keyword evidence="2" id="KW-0233">DNA recombination</keyword>
<dbReference type="InterPro" id="IPR050090">
    <property type="entry name" value="Tyrosine_recombinase_XerCD"/>
</dbReference>
<evidence type="ECO:0000259" key="6">
    <source>
        <dbReference type="PROSITE" id="PS51900"/>
    </source>
</evidence>